<evidence type="ECO:0000256" key="3">
    <source>
        <dbReference type="ARBA" id="ARBA00024303"/>
    </source>
</evidence>
<proteinExistence type="inferred from homology"/>
<dbReference type="Pfam" id="PF10093">
    <property type="entry name" value="EarP"/>
    <property type="match status" value="1"/>
</dbReference>
<dbReference type="PIRSF" id="PIRSF015557">
    <property type="entry name" value="UCP015557"/>
    <property type="match status" value="1"/>
</dbReference>
<name>A0ABV3U5N0_9GAMM</name>
<evidence type="ECO:0000256" key="5">
    <source>
        <dbReference type="ARBA" id="ARBA00024416"/>
    </source>
</evidence>
<evidence type="ECO:0000256" key="4">
    <source>
        <dbReference type="ARBA" id="ARBA00024346"/>
    </source>
</evidence>
<keyword evidence="8" id="KW-0251">Elongation factor</keyword>
<keyword evidence="8" id="KW-0648">Protein biosynthesis</keyword>
<dbReference type="EMBL" id="JBFRYA010000007">
    <property type="protein sequence ID" value="MEX1669211.1"/>
    <property type="molecule type" value="Genomic_DNA"/>
</dbReference>
<comment type="function">
    <text evidence="3">Protein-arginine rhamnosyltransferase that catalyzes the transfer of a single rhamnose to elongation factor P (EF-P) on 'Lys-32', a modification required for EF-P-dependent rescue of polyproline stalled ribosomes.</text>
</comment>
<keyword evidence="2" id="KW-0808">Transferase</keyword>
<evidence type="ECO:0000256" key="1">
    <source>
        <dbReference type="ARBA" id="ARBA00022676"/>
    </source>
</evidence>
<dbReference type="RefSeq" id="WP_368381480.1">
    <property type="nucleotide sequence ID" value="NZ_JBFRYA010000007.1"/>
</dbReference>
<evidence type="ECO:0000313" key="8">
    <source>
        <dbReference type="EMBL" id="MEX1669211.1"/>
    </source>
</evidence>
<dbReference type="GO" id="GO:0003746">
    <property type="term" value="F:translation elongation factor activity"/>
    <property type="evidence" value="ECO:0007669"/>
    <property type="project" value="UniProtKB-KW"/>
</dbReference>
<comment type="catalytic activity">
    <reaction evidence="7">
        <text>dTDP-beta-L-rhamnose + L-arginyl-[protein] = N(omega)-(alpha-L-rhamnosyl)-L-arginyl-[protein] + dTDP + H(+)</text>
        <dbReference type="Rhea" id="RHEA:66692"/>
        <dbReference type="Rhea" id="RHEA-COMP:10532"/>
        <dbReference type="Rhea" id="RHEA-COMP:17096"/>
        <dbReference type="ChEBI" id="CHEBI:15378"/>
        <dbReference type="ChEBI" id="CHEBI:29965"/>
        <dbReference type="ChEBI" id="CHEBI:57510"/>
        <dbReference type="ChEBI" id="CHEBI:58369"/>
        <dbReference type="ChEBI" id="CHEBI:167445"/>
    </reaction>
    <physiologicalReaction direction="left-to-right" evidence="7">
        <dbReference type="Rhea" id="RHEA:66693"/>
    </physiologicalReaction>
</comment>
<keyword evidence="1" id="KW-0328">Glycosyltransferase</keyword>
<evidence type="ECO:0000256" key="6">
    <source>
        <dbReference type="ARBA" id="ARBA00030025"/>
    </source>
</evidence>
<comment type="similarity">
    <text evidence="4">Belongs to the glycosyltransferase 104 family.</text>
</comment>
<evidence type="ECO:0000256" key="7">
    <source>
        <dbReference type="ARBA" id="ARBA00048472"/>
    </source>
</evidence>
<organism evidence="8 9">
    <name type="scientific">Zhongshania guokunii</name>
    <dbReference type="NCBI Taxonomy" id="641783"/>
    <lineage>
        <taxon>Bacteria</taxon>
        <taxon>Pseudomonadati</taxon>
        <taxon>Pseudomonadota</taxon>
        <taxon>Gammaproteobacteria</taxon>
        <taxon>Cellvibrionales</taxon>
        <taxon>Spongiibacteraceae</taxon>
        <taxon>Zhongshania</taxon>
    </lineage>
</organism>
<sequence>MRFTWDIFCTVIDNFGDIGVTWRLARQLAAEHDLDVRLWVDDLGAFVRLCPSADASLAVQEVQGVAVHYWAAQWSPVAAADVVIEAFACELPPAYIAGMQGRERPSLWLNLEYLSAEAWVDDCHGLPSPQGKGLQKYFFFPGFSTRSGGLLREAGLIARRRAFQCDIAAQQAFLHDIGVARASGHRLISLFCYENSALSSLLDALAESVQPSLLLVPEGCVSAGLKSYFGLEHISRDHSYERGALTVQLIPFLSQQDYDYLLWSCDLNFVRGEDSFIRAQWAARPFIWHIYPQQDEVHIDKLQAFLDRFSVCLDGACSEVLSALSMDWNEGRNMAQSWRRYDAASPVLAGHTADWSARLAEGENLAYSLVQFHQNWL</sequence>
<dbReference type="NCBIfam" id="TIGR03837">
    <property type="entry name" value="efp_Arg_rhamno"/>
    <property type="match status" value="1"/>
</dbReference>
<evidence type="ECO:0000256" key="2">
    <source>
        <dbReference type="ARBA" id="ARBA00022679"/>
    </source>
</evidence>
<reference evidence="8 9" key="1">
    <citation type="journal article" date="2011" name="Int. J. Syst. Evol. Microbiol.">
        <title>Zhongshania antarctica gen. nov., sp. nov. and Zhongshania guokunii sp. nov., gammaproteobacteria respectively isolated from coastal attached (fast) ice and surface seawater of the Antarctic.</title>
        <authorList>
            <person name="Li H.J."/>
            <person name="Zhang X.Y."/>
            <person name="Chen C.X."/>
            <person name="Zhang Y.J."/>
            <person name="Gao Z.M."/>
            <person name="Yu Y."/>
            <person name="Chen X.L."/>
            <person name="Chen B."/>
            <person name="Zhang Y.Z."/>
        </authorList>
    </citation>
    <scope>NUCLEOTIDE SEQUENCE [LARGE SCALE GENOMIC DNA]</scope>
    <source>
        <strain evidence="8 9">ZS6-22T</strain>
    </source>
</reference>
<gene>
    <name evidence="8" type="primary">earP</name>
    <name evidence="8" type="ORF">AB4876_09835</name>
</gene>
<accession>A0ABV3U5N0</accession>
<comment type="caution">
    <text evidence="8">The sequence shown here is derived from an EMBL/GenBank/DDBJ whole genome shotgun (WGS) entry which is preliminary data.</text>
</comment>
<evidence type="ECO:0000313" key="9">
    <source>
        <dbReference type="Proteomes" id="UP001557485"/>
    </source>
</evidence>
<dbReference type="InterPro" id="IPR016633">
    <property type="entry name" value="EarP"/>
</dbReference>
<protein>
    <recommendedName>
        <fullName evidence="5">Protein-arginine rhamnosyltransferase</fullName>
    </recommendedName>
    <alternativeName>
        <fullName evidence="6">EF-P arginine rhamnosyltransferase</fullName>
    </alternativeName>
</protein>
<keyword evidence="9" id="KW-1185">Reference proteome</keyword>
<dbReference type="Proteomes" id="UP001557485">
    <property type="component" value="Unassembled WGS sequence"/>
</dbReference>